<sequence length="87" mass="9949">MTRWEKIHFSVSHPVFVRQGIIGEGIRARLSTSRRGTPQPPGFRSPRFKRLDLGADSVTMEGRFLRDAFERFVSNTSGCLEQKKNVN</sequence>
<proteinExistence type="predicted"/>
<dbReference type="Proteomes" id="UP000324222">
    <property type="component" value="Unassembled WGS sequence"/>
</dbReference>
<reference evidence="1 2" key="1">
    <citation type="submission" date="2019-05" db="EMBL/GenBank/DDBJ databases">
        <title>Another draft genome of Portunus trituberculatus and its Hox gene families provides insights of decapod evolution.</title>
        <authorList>
            <person name="Jeong J.-H."/>
            <person name="Song I."/>
            <person name="Kim S."/>
            <person name="Choi T."/>
            <person name="Kim D."/>
            <person name="Ryu S."/>
            <person name="Kim W."/>
        </authorList>
    </citation>
    <scope>NUCLEOTIDE SEQUENCE [LARGE SCALE GENOMIC DNA]</scope>
    <source>
        <tissue evidence="1">Muscle</tissue>
    </source>
</reference>
<evidence type="ECO:0000313" key="1">
    <source>
        <dbReference type="EMBL" id="MPC53806.1"/>
    </source>
</evidence>
<accession>A0A5B7G8L8</accession>
<organism evidence="1 2">
    <name type="scientific">Portunus trituberculatus</name>
    <name type="common">Swimming crab</name>
    <name type="synonym">Neptunus trituberculatus</name>
    <dbReference type="NCBI Taxonomy" id="210409"/>
    <lineage>
        <taxon>Eukaryota</taxon>
        <taxon>Metazoa</taxon>
        <taxon>Ecdysozoa</taxon>
        <taxon>Arthropoda</taxon>
        <taxon>Crustacea</taxon>
        <taxon>Multicrustacea</taxon>
        <taxon>Malacostraca</taxon>
        <taxon>Eumalacostraca</taxon>
        <taxon>Eucarida</taxon>
        <taxon>Decapoda</taxon>
        <taxon>Pleocyemata</taxon>
        <taxon>Brachyura</taxon>
        <taxon>Eubrachyura</taxon>
        <taxon>Portunoidea</taxon>
        <taxon>Portunidae</taxon>
        <taxon>Portuninae</taxon>
        <taxon>Portunus</taxon>
    </lineage>
</organism>
<dbReference type="AlphaFoldDB" id="A0A5B7G8L8"/>
<name>A0A5B7G8L8_PORTR</name>
<comment type="caution">
    <text evidence="1">The sequence shown here is derived from an EMBL/GenBank/DDBJ whole genome shotgun (WGS) entry which is preliminary data.</text>
</comment>
<protein>
    <submittedName>
        <fullName evidence="1">Uncharacterized protein</fullName>
    </submittedName>
</protein>
<evidence type="ECO:0000313" key="2">
    <source>
        <dbReference type="Proteomes" id="UP000324222"/>
    </source>
</evidence>
<keyword evidence="2" id="KW-1185">Reference proteome</keyword>
<gene>
    <name evidence="1" type="ORF">E2C01_047706</name>
</gene>
<dbReference type="EMBL" id="VSRR010011889">
    <property type="protein sequence ID" value="MPC53806.1"/>
    <property type="molecule type" value="Genomic_DNA"/>
</dbReference>